<accession>A0A561BEV0</accession>
<protein>
    <recommendedName>
        <fullName evidence="4">Transposase DDE domain-containing protein</fullName>
    </recommendedName>
</protein>
<dbReference type="AlphaFoldDB" id="A0A561BEV0"/>
<evidence type="ECO:0000313" key="3">
    <source>
        <dbReference type="Proteomes" id="UP000319722"/>
    </source>
</evidence>
<name>A0A561BEV0_9BURK</name>
<gene>
    <name evidence="2" type="ORF">FB547_110234</name>
</gene>
<evidence type="ECO:0000256" key="1">
    <source>
        <dbReference type="SAM" id="MobiDB-lite"/>
    </source>
</evidence>
<comment type="caution">
    <text evidence="2">The sequence shown here is derived from an EMBL/GenBank/DDBJ whole genome shotgun (WGS) entry which is preliminary data.</text>
</comment>
<proteinExistence type="predicted"/>
<feature type="compositionally biased region" description="Polar residues" evidence="1">
    <location>
        <begin position="84"/>
        <end position="98"/>
    </location>
</feature>
<sequence length="113" mass="12321">MKVIPHVAQNKSRRRSAVVDEIAQSEGYAISQRKPGDGAPHREVDQLFVLTMAAYNLVRMRTLAEVRPLAAWRVRESGKRAPSQRENSNGNGPGTSIQFPECVFGALGTSAAC</sequence>
<feature type="region of interest" description="Disordered" evidence="1">
    <location>
        <begin position="74"/>
        <end position="99"/>
    </location>
</feature>
<organism evidence="2 3">
    <name type="scientific">Variovorax beijingensis</name>
    <dbReference type="NCBI Taxonomy" id="2496117"/>
    <lineage>
        <taxon>Bacteria</taxon>
        <taxon>Pseudomonadati</taxon>
        <taxon>Pseudomonadota</taxon>
        <taxon>Betaproteobacteria</taxon>
        <taxon>Burkholderiales</taxon>
        <taxon>Comamonadaceae</taxon>
        <taxon>Variovorax</taxon>
    </lineage>
</organism>
<dbReference type="Proteomes" id="UP000319722">
    <property type="component" value="Unassembled WGS sequence"/>
</dbReference>
<evidence type="ECO:0000313" key="2">
    <source>
        <dbReference type="EMBL" id="TWD77272.1"/>
    </source>
</evidence>
<reference evidence="2 3" key="1">
    <citation type="submission" date="2019-06" db="EMBL/GenBank/DDBJ databases">
        <title>Sorghum-associated microbial communities from plants grown in Nebraska, USA.</title>
        <authorList>
            <person name="Schachtman D."/>
        </authorList>
    </citation>
    <scope>NUCLEOTIDE SEQUENCE [LARGE SCALE GENOMIC DNA]</scope>
    <source>
        <strain evidence="2 3">T529</strain>
    </source>
</reference>
<dbReference type="EMBL" id="VIVL01000010">
    <property type="protein sequence ID" value="TWD77272.1"/>
    <property type="molecule type" value="Genomic_DNA"/>
</dbReference>
<evidence type="ECO:0008006" key="4">
    <source>
        <dbReference type="Google" id="ProtNLM"/>
    </source>
</evidence>